<keyword evidence="12" id="KW-1185">Reference proteome</keyword>
<dbReference type="AlphaFoldDB" id="A0A5C8LSX6"/>
<evidence type="ECO:0000256" key="8">
    <source>
        <dbReference type="ARBA" id="ARBA00023143"/>
    </source>
</evidence>
<accession>A0A5C8LSX6</accession>
<evidence type="ECO:0000256" key="10">
    <source>
        <dbReference type="RuleBase" id="RU362071"/>
    </source>
</evidence>
<keyword evidence="6 10" id="KW-1133">Transmembrane helix</keyword>
<keyword evidence="8 10" id="KW-0975">Bacterial flagellum</keyword>
<evidence type="ECO:0000256" key="1">
    <source>
        <dbReference type="ARBA" id="ARBA00002578"/>
    </source>
</evidence>
<dbReference type="GO" id="GO:0044780">
    <property type="term" value="P:bacterial-type flagellum assembly"/>
    <property type="evidence" value="ECO:0007669"/>
    <property type="project" value="UniProtKB-UniRule"/>
</dbReference>
<keyword evidence="5 10" id="KW-0812">Transmembrane</keyword>
<dbReference type="PANTHER" id="PTHR30065">
    <property type="entry name" value="FLAGELLAR BIOSYNTHETIC PROTEIN FLIR"/>
    <property type="match status" value="1"/>
</dbReference>
<proteinExistence type="inferred from homology"/>
<comment type="subcellular location">
    <subcellularLocation>
        <location evidence="10">Cell membrane</location>
        <topology evidence="10">Multi-pass membrane protein</topology>
    </subcellularLocation>
    <subcellularLocation>
        <location evidence="10">Bacterial flagellum basal body</location>
    </subcellularLocation>
</comment>
<keyword evidence="11" id="KW-0966">Cell projection</keyword>
<dbReference type="PRINTS" id="PR00953">
    <property type="entry name" value="TYPE3IMRPROT"/>
</dbReference>
<evidence type="ECO:0000256" key="2">
    <source>
        <dbReference type="ARBA" id="ARBA00009772"/>
    </source>
</evidence>
<keyword evidence="4 10" id="KW-1003">Cell membrane</keyword>
<evidence type="ECO:0000313" key="11">
    <source>
        <dbReference type="EMBL" id="TXK80461.1"/>
    </source>
</evidence>
<dbReference type="Pfam" id="PF01311">
    <property type="entry name" value="Bac_export_1"/>
    <property type="match status" value="1"/>
</dbReference>
<dbReference type="InterPro" id="IPR006303">
    <property type="entry name" value="FliR"/>
</dbReference>
<evidence type="ECO:0000256" key="4">
    <source>
        <dbReference type="ARBA" id="ARBA00022475"/>
    </source>
</evidence>
<dbReference type="EMBL" id="VRLR01000006">
    <property type="protein sequence ID" value="TXK80461.1"/>
    <property type="molecule type" value="Genomic_DNA"/>
</dbReference>
<protein>
    <recommendedName>
        <fullName evidence="3 9">Flagellar biosynthetic protein FliR</fullName>
    </recommendedName>
</protein>
<evidence type="ECO:0000256" key="7">
    <source>
        <dbReference type="ARBA" id="ARBA00023136"/>
    </source>
</evidence>
<dbReference type="NCBIfam" id="TIGR01400">
    <property type="entry name" value="fliR"/>
    <property type="match status" value="1"/>
</dbReference>
<dbReference type="PANTHER" id="PTHR30065:SF8">
    <property type="entry name" value="FLAGELLAR BIOSYNTHETIC PROTEIN FLIR"/>
    <property type="match status" value="1"/>
</dbReference>
<dbReference type="GO" id="GO:0009425">
    <property type="term" value="C:bacterial-type flagellum basal body"/>
    <property type="evidence" value="ECO:0007669"/>
    <property type="project" value="UniProtKB-SubCell"/>
</dbReference>
<feature type="transmembrane region" description="Helical" evidence="10">
    <location>
        <begin position="213"/>
        <end position="233"/>
    </location>
</feature>
<comment type="similarity">
    <text evidence="2 10">Belongs to the FliR/MopE/SpaR family.</text>
</comment>
<organism evidence="11 12">
    <name type="scientific">Rheinheimera tangshanensis</name>
    <dbReference type="NCBI Taxonomy" id="400153"/>
    <lineage>
        <taxon>Bacteria</taxon>
        <taxon>Pseudomonadati</taxon>
        <taxon>Pseudomonadota</taxon>
        <taxon>Gammaproteobacteria</taxon>
        <taxon>Chromatiales</taxon>
        <taxon>Chromatiaceae</taxon>
        <taxon>Rheinheimera</taxon>
    </lineage>
</organism>
<evidence type="ECO:0000256" key="5">
    <source>
        <dbReference type="ARBA" id="ARBA00022692"/>
    </source>
</evidence>
<comment type="function">
    <text evidence="1 10">Role in flagellar biosynthesis.</text>
</comment>
<gene>
    <name evidence="11" type="primary">fliR</name>
    <name evidence="11" type="ORF">FU839_10890</name>
</gene>
<feature type="transmembrane region" description="Helical" evidence="10">
    <location>
        <begin position="128"/>
        <end position="155"/>
    </location>
</feature>
<keyword evidence="11" id="KW-0969">Cilium</keyword>
<feature type="transmembrane region" description="Helical" evidence="10">
    <location>
        <begin position="41"/>
        <end position="58"/>
    </location>
</feature>
<feature type="transmembrane region" description="Helical" evidence="10">
    <location>
        <begin position="175"/>
        <end position="201"/>
    </location>
</feature>
<feature type="transmembrane region" description="Helical" evidence="10">
    <location>
        <begin position="78"/>
        <end position="103"/>
    </location>
</feature>
<dbReference type="InterPro" id="IPR002010">
    <property type="entry name" value="T3SS_IM_R"/>
</dbReference>
<dbReference type="GO" id="GO:0006605">
    <property type="term" value="P:protein targeting"/>
    <property type="evidence" value="ECO:0007669"/>
    <property type="project" value="UniProtKB-UniRule"/>
</dbReference>
<reference evidence="11 12" key="1">
    <citation type="submission" date="2019-08" db="EMBL/GenBank/DDBJ databases">
        <title>Draft genome analysis of Rheinheimera tangshanensis isolated from the roots of fresh rice plants (Oryza sativa).</title>
        <authorList>
            <person name="Yu Q."/>
            <person name="Qi Y."/>
            <person name="Zhang H."/>
            <person name="Pu J."/>
        </authorList>
    </citation>
    <scope>NUCLEOTIDE SEQUENCE [LARGE SCALE GENOMIC DNA]</scope>
    <source>
        <strain evidence="11 12">JA3-B52</strain>
    </source>
</reference>
<dbReference type="OrthoDB" id="9797790at2"/>
<name>A0A5C8LSX6_9GAMM</name>
<keyword evidence="11" id="KW-0282">Flagellum</keyword>
<keyword evidence="7 10" id="KW-0472">Membrane</keyword>
<evidence type="ECO:0000256" key="9">
    <source>
        <dbReference type="NCBIfam" id="TIGR01400"/>
    </source>
</evidence>
<evidence type="ECO:0000313" key="12">
    <source>
        <dbReference type="Proteomes" id="UP000321814"/>
    </source>
</evidence>
<dbReference type="GO" id="GO:0005886">
    <property type="term" value="C:plasma membrane"/>
    <property type="evidence" value="ECO:0007669"/>
    <property type="project" value="UniProtKB-SubCell"/>
</dbReference>
<feature type="transmembrane region" description="Helical" evidence="10">
    <location>
        <begin position="15"/>
        <end position="34"/>
    </location>
</feature>
<dbReference type="Proteomes" id="UP000321814">
    <property type="component" value="Unassembled WGS sequence"/>
</dbReference>
<comment type="caution">
    <text evidence="11">The sequence shown here is derived from an EMBL/GenBank/DDBJ whole genome shotgun (WGS) entry which is preliminary data.</text>
</comment>
<evidence type="ECO:0000256" key="6">
    <source>
        <dbReference type="ARBA" id="ARBA00022989"/>
    </source>
</evidence>
<evidence type="ECO:0000256" key="3">
    <source>
        <dbReference type="ARBA" id="ARBA00021717"/>
    </source>
</evidence>
<dbReference type="RefSeq" id="WP_053424538.1">
    <property type="nucleotide sequence ID" value="NZ_BAAAGC010000010.1"/>
</dbReference>
<sequence length="257" mass="28328">MEYPLQQLLQVIADFMLPFARVSAMMFIMVAFGAKNIPTRVKAAFCAAFIVMIMPVVPPVKDVNLMSLNLVVQMIQQIIIGLAIGFISQIFVQAFVTAGQILATQTGLGFAAMADPANGVSVPAIGQFYLILATLLFLVYDGHLIMFQMVVFSFESLPINGQWMDVNKYWQVAEFGSWIIATALAITLAPVTAMLVVNIAFGVLTRTAPQLNIFSIGMPISMLAGLLIMWLTMDTFLFHFNLNWQHGIEYTCKLIGC</sequence>